<sequence>MTIVDIEGWIYSLGPNFYHYGGIEQTVNISKLVDKLELLPDKNIHSDKSTLNTCAYRLLEIGE</sequence>
<protein>
    <submittedName>
        <fullName evidence="1">Uncharacterized protein</fullName>
    </submittedName>
</protein>
<name>A0A6I0SB16_BACT4</name>
<gene>
    <name evidence="1" type="ORF">GAN59_11340</name>
</gene>
<evidence type="ECO:0000313" key="2">
    <source>
        <dbReference type="Proteomes" id="UP000488521"/>
    </source>
</evidence>
<evidence type="ECO:0000313" key="1">
    <source>
        <dbReference type="EMBL" id="KAB4474097.1"/>
    </source>
</evidence>
<dbReference type="Proteomes" id="UP000488521">
    <property type="component" value="Unassembled WGS sequence"/>
</dbReference>
<dbReference type="RefSeq" id="WP_373251118.1">
    <property type="nucleotide sequence ID" value="NZ_CAXTFL010000009.1"/>
</dbReference>
<reference evidence="1 2" key="1">
    <citation type="journal article" date="2019" name="Nat. Med.">
        <title>A library of human gut bacterial isolates paired with longitudinal multiomics data enables mechanistic microbiome research.</title>
        <authorList>
            <person name="Poyet M."/>
            <person name="Groussin M."/>
            <person name="Gibbons S.M."/>
            <person name="Avila-Pacheco J."/>
            <person name="Jiang X."/>
            <person name="Kearney S.M."/>
            <person name="Perrotta A.R."/>
            <person name="Berdy B."/>
            <person name="Zhao S."/>
            <person name="Lieberman T.D."/>
            <person name="Swanson P.K."/>
            <person name="Smith M."/>
            <person name="Roesemann S."/>
            <person name="Alexander J.E."/>
            <person name="Rich S.A."/>
            <person name="Livny J."/>
            <person name="Vlamakis H."/>
            <person name="Clish C."/>
            <person name="Bullock K."/>
            <person name="Deik A."/>
            <person name="Scott J."/>
            <person name="Pierce K.A."/>
            <person name="Xavier R.J."/>
            <person name="Alm E.J."/>
        </authorList>
    </citation>
    <scope>NUCLEOTIDE SEQUENCE [LARGE SCALE GENOMIC DNA]</scope>
    <source>
        <strain evidence="1 2">BIOML-A156</strain>
    </source>
</reference>
<accession>A0A6I0SB16</accession>
<comment type="caution">
    <text evidence="1">The sequence shown here is derived from an EMBL/GenBank/DDBJ whole genome shotgun (WGS) entry which is preliminary data.</text>
</comment>
<proteinExistence type="predicted"/>
<dbReference type="EMBL" id="WCRS01000006">
    <property type="protein sequence ID" value="KAB4474097.1"/>
    <property type="molecule type" value="Genomic_DNA"/>
</dbReference>
<organism evidence="1 2">
    <name type="scientific">Bacteroides thetaiotaomicron</name>
    <dbReference type="NCBI Taxonomy" id="818"/>
    <lineage>
        <taxon>Bacteria</taxon>
        <taxon>Pseudomonadati</taxon>
        <taxon>Bacteroidota</taxon>
        <taxon>Bacteroidia</taxon>
        <taxon>Bacteroidales</taxon>
        <taxon>Bacteroidaceae</taxon>
        <taxon>Bacteroides</taxon>
    </lineage>
</organism>
<dbReference type="AlphaFoldDB" id="A0A6I0SB16"/>